<dbReference type="AlphaFoldDB" id="A0A375I4C4"/>
<evidence type="ECO:0000256" key="1">
    <source>
        <dbReference type="SAM" id="MobiDB-lite"/>
    </source>
</evidence>
<keyword evidence="2" id="KW-0812">Transmembrane</keyword>
<feature type="transmembrane region" description="Helical" evidence="2">
    <location>
        <begin position="50"/>
        <end position="69"/>
    </location>
</feature>
<proteinExistence type="predicted"/>
<accession>A0A375I4C4</accession>
<organism evidence="3 4">
    <name type="scientific">Propionibacterium ruminifibrarum</name>
    <dbReference type="NCBI Taxonomy" id="1962131"/>
    <lineage>
        <taxon>Bacteria</taxon>
        <taxon>Bacillati</taxon>
        <taxon>Actinomycetota</taxon>
        <taxon>Actinomycetes</taxon>
        <taxon>Propionibacteriales</taxon>
        <taxon>Propionibacteriaceae</taxon>
        <taxon>Propionibacterium</taxon>
    </lineage>
</organism>
<name>A0A375I4C4_9ACTN</name>
<feature type="region of interest" description="Disordered" evidence="1">
    <location>
        <begin position="1"/>
        <end position="34"/>
    </location>
</feature>
<dbReference type="Proteomes" id="UP000265962">
    <property type="component" value="Unassembled WGS sequence"/>
</dbReference>
<keyword evidence="2" id="KW-1133">Transmembrane helix</keyword>
<gene>
    <name evidence="3" type="ORF">PROPJV5_1225</name>
</gene>
<protein>
    <submittedName>
        <fullName evidence="3">Uncharacterized protein</fullName>
    </submittedName>
</protein>
<evidence type="ECO:0000313" key="3">
    <source>
        <dbReference type="EMBL" id="SPF68282.1"/>
    </source>
</evidence>
<keyword evidence="2" id="KW-0472">Membrane</keyword>
<feature type="compositionally biased region" description="Polar residues" evidence="1">
    <location>
        <begin position="1"/>
        <end position="16"/>
    </location>
</feature>
<dbReference type="EMBL" id="OMOH01000004">
    <property type="protein sequence ID" value="SPF68282.1"/>
    <property type="molecule type" value="Genomic_DNA"/>
</dbReference>
<keyword evidence="4" id="KW-1185">Reference proteome</keyword>
<evidence type="ECO:0000256" key="2">
    <source>
        <dbReference type="SAM" id="Phobius"/>
    </source>
</evidence>
<sequence length="74" mass="7922">MSGAITMSQLVSYTESGEQDEQRPSGALSTVRRSRGGLTRVAGGVMRSRALHVALALTPAVIAVVQTIVTRRRR</sequence>
<evidence type="ECO:0000313" key="4">
    <source>
        <dbReference type="Proteomes" id="UP000265962"/>
    </source>
</evidence>
<reference evidence="4" key="1">
    <citation type="submission" date="2018-02" db="EMBL/GenBank/DDBJ databases">
        <authorList>
            <person name="Hornung B."/>
        </authorList>
    </citation>
    <scope>NUCLEOTIDE SEQUENCE [LARGE SCALE GENOMIC DNA]</scope>
</reference>